<keyword evidence="13" id="KW-1185">Reference proteome</keyword>
<dbReference type="Gene3D" id="6.10.340.10">
    <property type="match status" value="1"/>
</dbReference>
<keyword evidence="2" id="KW-0997">Cell inner membrane</keyword>
<dbReference type="GO" id="GO:0005886">
    <property type="term" value="C:plasma membrane"/>
    <property type="evidence" value="ECO:0007669"/>
    <property type="project" value="UniProtKB-SubCell"/>
</dbReference>
<keyword evidence="7" id="KW-0812">Transmembrane</keyword>
<protein>
    <submittedName>
        <fullName evidence="12">Methyl-accepting chemotaxis sensory transducer</fullName>
    </submittedName>
</protein>
<keyword evidence="2" id="KW-1003">Cell membrane</keyword>
<dbReference type="eggNOG" id="COG2770">
    <property type="taxonomic scope" value="Bacteria"/>
</dbReference>
<feature type="coiled-coil region" evidence="6">
    <location>
        <begin position="259"/>
        <end position="294"/>
    </location>
</feature>
<keyword evidence="6" id="KW-0175">Coiled coil</keyword>
<dbReference type="PANTHER" id="PTHR32089:SF112">
    <property type="entry name" value="LYSOZYME-LIKE PROTEIN-RELATED"/>
    <property type="match status" value="1"/>
</dbReference>
<evidence type="ECO:0000256" key="6">
    <source>
        <dbReference type="SAM" id="Coils"/>
    </source>
</evidence>
<evidence type="ECO:0000259" key="9">
    <source>
        <dbReference type="PROSITE" id="PS50111"/>
    </source>
</evidence>
<dbReference type="SUPFAM" id="SSF58104">
    <property type="entry name" value="Methyl-accepting chemotaxis protein (MCP) signaling domain"/>
    <property type="match status" value="1"/>
</dbReference>
<dbReference type="InterPro" id="IPR000727">
    <property type="entry name" value="T_SNARE_dom"/>
</dbReference>
<dbReference type="eggNOG" id="COG0840">
    <property type="taxonomic scope" value="Bacteria"/>
</dbReference>
<evidence type="ECO:0000313" key="13">
    <source>
        <dbReference type="Proteomes" id="UP000002745"/>
    </source>
</evidence>
<feature type="chain" id="PRO_5002973865" evidence="8">
    <location>
        <begin position="26"/>
        <end position="561"/>
    </location>
</feature>
<evidence type="ECO:0000256" key="5">
    <source>
        <dbReference type="PROSITE-ProRule" id="PRU00284"/>
    </source>
</evidence>
<evidence type="ECO:0000259" key="10">
    <source>
        <dbReference type="PROSITE" id="PS50192"/>
    </source>
</evidence>
<proteinExistence type="inferred from homology"/>
<feature type="signal peptide" evidence="8">
    <location>
        <begin position="1"/>
        <end position="25"/>
    </location>
</feature>
<dbReference type="CDD" id="cd06225">
    <property type="entry name" value="HAMP"/>
    <property type="match status" value="1"/>
</dbReference>
<dbReference type="PANTHER" id="PTHR32089">
    <property type="entry name" value="METHYL-ACCEPTING CHEMOTAXIS PROTEIN MCPB"/>
    <property type="match status" value="1"/>
</dbReference>
<evidence type="ECO:0000256" key="3">
    <source>
        <dbReference type="ARBA" id="ARBA00023224"/>
    </source>
</evidence>
<keyword evidence="8" id="KW-0732">Signal</keyword>
<keyword evidence="7" id="KW-1133">Transmembrane helix</keyword>
<dbReference type="PROSITE" id="PS50885">
    <property type="entry name" value="HAMP"/>
    <property type="match status" value="1"/>
</dbReference>
<feature type="domain" description="T-SNARE coiled-coil homology" evidence="10">
    <location>
        <begin position="457"/>
        <end position="519"/>
    </location>
</feature>
<dbReference type="PROSITE" id="PS50111">
    <property type="entry name" value="CHEMOTAXIS_TRANSDUC_2"/>
    <property type="match status" value="1"/>
</dbReference>
<dbReference type="Pfam" id="PF00015">
    <property type="entry name" value="MCPsignal"/>
    <property type="match status" value="1"/>
</dbReference>
<dbReference type="SMART" id="SM00304">
    <property type="entry name" value="HAMP"/>
    <property type="match status" value="1"/>
</dbReference>
<evidence type="ECO:0000256" key="2">
    <source>
        <dbReference type="ARBA" id="ARBA00022519"/>
    </source>
</evidence>
<organism evidence="12 13">
    <name type="scientific">Hirschia baltica (strain ATCC 49814 / DSM 5838 / IFAM 1418)</name>
    <dbReference type="NCBI Taxonomy" id="582402"/>
    <lineage>
        <taxon>Bacteria</taxon>
        <taxon>Pseudomonadati</taxon>
        <taxon>Pseudomonadota</taxon>
        <taxon>Alphaproteobacteria</taxon>
        <taxon>Hyphomonadales</taxon>
        <taxon>Hyphomonadaceae</taxon>
        <taxon>Hirschia</taxon>
    </lineage>
</organism>
<dbReference type="HOGENOM" id="CLU_000445_107_27_5"/>
<sequence>MISKMSVTQKTSAAFMVLASICAVAGGANIVNVNAAKEENNSIRDLRVSLDTLFGFERELNNHAFVGDSFLLTSDADAQKSFEAARDELNMGFNLSIEQLQQHSPELVDSLNEAHTSWKKFAYDWMGNQINLMNRPETIDLARAREGEGEGRRILEDTHVAMGAVLAGLSEKAEASASRSDANLQSIYLVVIIATLATLLASVGMGFMFHRMLSRPLSRISDTTKMLASGDLNVNIPYNSRGDEIGDLSKALSVFQINLVKTQEMEKEQQAAAARAEEERRKILQEVVTAFEQQVMGSIGDISQAITNLQAMTEEVTAGAQKTDSSAYEVSGATEISSQNITTVAGAAEEMSATIQEIAFQVTKAASTAQEGSLANSRVTGELESLTEIVGNIESVVSLISDIAEQTNLLALNATIEAARAGDMGKGFAVVASEVKNLASQTANATEDVSRQIAQVREATHNVVGSINVVSKVVADLDEISTSISTAMEEQTATTREIAHSVEQAAVAASSVSSSITSVSEIARMTKGASTQIAEEAVRMSGQAKNVQERAADFVKKLQAG</sequence>
<evidence type="ECO:0000256" key="7">
    <source>
        <dbReference type="SAM" id="Phobius"/>
    </source>
</evidence>
<dbReference type="AlphaFoldDB" id="C6XK22"/>
<dbReference type="Pfam" id="PF00672">
    <property type="entry name" value="HAMP"/>
    <property type="match status" value="1"/>
</dbReference>
<dbReference type="InterPro" id="IPR004089">
    <property type="entry name" value="MCPsignal_dom"/>
</dbReference>
<keyword evidence="7" id="KW-0472">Membrane</keyword>
<evidence type="ECO:0000256" key="1">
    <source>
        <dbReference type="ARBA" id="ARBA00004429"/>
    </source>
</evidence>
<dbReference type="Proteomes" id="UP000002745">
    <property type="component" value="Chromosome"/>
</dbReference>
<dbReference type="EMBL" id="CP001678">
    <property type="protein sequence ID" value="ACT59467.1"/>
    <property type="molecule type" value="Genomic_DNA"/>
</dbReference>
<dbReference type="GO" id="GO:0007165">
    <property type="term" value="P:signal transduction"/>
    <property type="evidence" value="ECO:0007669"/>
    <property type="project" value="UniProtKB-KW"/>
</dbReference>
<accession>C6XK22</accession>
<evidence type="ECO:0000313" key="12">
    <source>
        <dbReference type="EMBL" id="ACT59467.1"/>
    </source>
</evidence>
<keyword evidence="3 5" id="KW-0807">Transducer</keyword>
<gene>
    <name evidence="12" type="ordered locus">Hbal_1779</name>
</gene>
<dbReference type="InterPro" id="IPR003660">
    <property type="entry name" value="HAMP_dom"/>
</dbReference>
<comment type="subcellular location">
    <subcellularLocation>
        <location evidence="1">Cell inner membrane</location>
        <topology evidence="1">Multi-pass membrane protein</topology>
    </subcellularLocation>
</comment>
<comment type="similarity">
    <text evidence="4">Belongs to the methyl-accepting chemotaxis (MCP) protein family.</text>
</comment>
<dbReference type="KEGG" id="hba:Hbal_1779"/>
<dbReference type="Gene3D" id="1.10.287.950">
    <property type="entry name" value="Methyl-accepting chemotaxis protein"/>
    <property type="match status" value="1"/>
</dbReference>
<feature type="domain" description="Methyl-accepting transducer" evidence="9">
    <location>
        <begin position="312"/>
        <end position="534"/>
    </location>
</feature>
<reference evidence="13" key="1">
    <citation type="journal article" date="2011" name="J. Bacteriol.">
        <title>Genome sequences of eight morphologically diverse alphaproteobacteria.</title>
        <authorList>
            <consortium name="US DOE Joint Genome Institute"/>
            <person name="Brown P.J."/>
            <person name="Kysela D.T."/>
            <person name="Buechlein A."/>
            <person name="Hemmerich C."/>
            <person name="Brun Y.V."/>
        </authorList>
    </citation>
    <scope>NUCLEOTIDE SEQUENCE [LARGE SCALE GENOMIC DNA]</scope>
    <source>
        <strain evidence="13">ATCC 49814 / DSM 5838 / IFAM 1418</strain>
    </source>
</reference>
<feature type="transmembrane region" description="Helical" evidence="7">
    <location>
        <begin position="187"/>
        <end position="209"/>
    </location>
</feature>
<evidence type="ECO:0000256" key="8">
    <source>
        <dbReference type="SAM" id="SignalP"/>
    </source>
</evidence>
<feature type="domain" description="HAMP" evidence="11">
    <location>
        <begin position="211"/>
        <end position="264"/>
    </location>
</feature>
<evidence type="ECO:0000256" key="4">
    <source>
        <dbReference type="ARBA" id="ARBA00029447"/>
    </source>
</evidence>
<name>C6XK22_HIRBI</name>
<dbReference type="STRING" id="582402.Hbal_1779"/>
<evidence type="ECO:0000259" key="11">
    <source>
        <dbReference type="PROSITE" id="PS50885"/>
    </source>
</evidence>
<dbReference type="PROSITE" id="PS50192">
    <property type="entry name" value="T_SNARE"/>
    <property type="match status" value="1"/>
</dbReference>
<dbReference type="SMART" id="SM00283">
    <property type="entry name" value="MA"/>
    <property type="match status" value="1"/>
</dbReference>